<sequence length="87" mass="9778">MGGPFIRGSKTINTEIQRLVEEKKKLSTGVKEMELRVKEGATTLVMDKKRALELAEKIMTFAHVLEEDKRINLTVLRGSNGVTITSY</sequence>
<name>A0A8J3E0P1_9BACL</name>
<reference evidence="1" key="2">
    <citation type="submission" date="2020-09" db="EMBL/GenBank/DDBJ databases">
        <authorList>
            <person name="Sun Q."/>
            <person name="Zhou Y."/>
        </authorList>
    </citation>
    <scope>NUCLEOTIDE SEQUENCE</scope>
    <source>
        <strain evidence="1">CGMCC 1.15371</strain>
    </source>
</reference>
<dbReference type="EMBL" id="BMIR01000028">
    <property type="protein sequence ID" value="GGE55000.1"/>
    <property type="molecule type" value="Genomic_DNA"/>
</dbReference>
<comment type="caution">
    <text evidence="1">The sequence shown here is derived from an EMBL/GenBank/DDBJ whole genome shotgun (WGS) entry which is preliminary data.</text>
</comment>
<accession>A0A8J3E0P1</accession>
<evidence type="ECO:0000313" key="2">
    <source>
        <dbReference type="Proteomes" id="UP000628775"/>
    </source>
</evidence>
<dbReference type="Proteomes" id="UP000628775">
    <property type="component" value="Unassembled WGS sequence"/>
</dbReference>
<evidence type="ECO:0000313" key="1">
    <source>
        <dbReference type="EMBL" id="GGE55000.1"/>
    </source>
</evidence>
<dbReference type="RefSeq" id="WP_188698446.1">
    <property type="nucleotide sequence ID" value="NZ_BMIR01000028.1"/>
</dbReference>
<protein>
    <submittedName>
        <fullName evidence="1">Uncharacterized protein</fullName>
    </submittedName>
</protein>
<proteinExistence type="predicted"/>
<reference evidence="1" key="1">
    <citation type="journal article" date="2014" name="Int. J. Syst. Evol. Microbiol.">
        <title>Complete genome sequence of Corynebacterium casei LMG S-19264T (=DSM 44701T), isolated from a smear-ripened cheese.</title>
        <authorList>
            <consortium name="US DOE Joint Genome Institute (JGI-PGF)"/>
            <person name="Walter F."/>
            <person name="Albersmeier A."/>
            <person name="Kalinowski J."/>
            <person name="Ruckert C."/>
        </authorList>
    </citation>
    <scope>NUCLEOTIDE SEQUENCE</scope>
    <source>
        <strain evidence="1">CGMCC 1.15371</strain>
    </source>
</reference>
<organism evidence="1 2">
    <name type="scientific">Pullulanibacillus camelliae</name>
    <dbReference type="NCBI Taxonomy" id="1707096"/>
    <lineage>
        <taxon>Bacteria</taxon>
        <taxon>Bacillati</taxon>
        <taxon>Bacillota</taxon>
        <taxon>Bacilli</taxon>
        <taxon>Bacillales</taxon>
        <taxon>Sporolactobacillaceae</taxon>
        <taxon>Pullulanibacillus</taxon>
    </lineage>
</organism>
<keyword evidence="2" id="KW-1185">Reference proteome</keyword>
<gene>
    <name evidence="1" type="ORF">GCM10011391_37450</name>
</gene>
<dbReference type="AlphaFoldDB" id="A0A8J3E0P1"/>